<dbReference type="RefSeq" id="WP_131070869.1">
    <property type="nucleotide sequence ID" value="NZ_CP049362.1"/>
</dbReference>
<feature type="domain" description="Cytochrome c" evidence="6">
    <location>
        <begin position="838"/>
        <end position="926"/>
    </location>
</feature>
<dbReference type="Gene3D" id="1.10.760.10">
    <property type="entry name" value="Cytochrome c-like domain"/>
    <property type="match status" value="3"/>
</dbReference>
<keyword evidence="1 4" id="KW-0349">Heme</keyword>
<evidence type="ECO:0000256" key="3">
    <source>
        <dbReference type="ARBA" id="ARBA00023004"/>
    </source>
</evidence>
<feature type="domain" description="Cytochrome c" evidence="6">
    <location>
        <begin position="556"/>
        <end position="659"/>
    </location>
</feature>
<dbReference type="EMBL" id="CP049362">
    <property type="protein sequence ID" value="QXX79991.1"/>
    <property type="molecule type" value="Genomic_DNA"/>
</dbReference>
<dbReference type="SUPFAM" id="SSF46626">
    <property type="entry name" value="Cytochrome c"/>
    <property type="match status" value="3"/>
</dbReference>
<protein>
    <submittedName>
        <fullName evidence="7">C-type cytochrome</fullName>
    </submittedName>
</protein>
<accession>A0ABX8SVD1</accession>
<evidence type="ECO:0000313" key="8">
    <source>
        <dbReference type="Proteomes" id="UP000826050"/>
    </source>
</evidence>
<dbReference type="InterPro" id="IPR036856">
    <property type="entry name" value="Ald_Oxase/Xan_DH_a/b_sf"/>
</dbReference>
<dbReference type="SUPFAM" id="SSF54665">
    <property type="entry name" value="CO dehydrogenase molybdoprotein N-domain-like"/>
    <property type="match status" value="1"/>
</dbReference>
<dbReference type="PROSITE" id="PS51007">
    <property type="entry name" value="CYTC"/>
    <property type="match status" value="3"/>
</dbReference>
<reference evidence="7 8" key="1">
    <citation type="submission" date="2020-02" db="EMBL/GenBank/DDBJ databases">
        <title>Partial ammonium oxidation to N2 by heterotrophic bacteria.</title>
        <authorList>
            <person name="Wu M."/>
        </authorList>
    </citation>
    <scope>NUCLEOTIDE SEQUENCE [LARGE SCALE GENOMIC DNA]</scope>
    <source>
        <strain evidence="7 8">HO-1</strain>
    </source>
</reference>
<evidence type="ECO:0000256" key="1">
    <source>
        <dbReference type="ARBA" id="ARBA00022617"/>
    </source>
</evidence>
<dbReference type="InterPro" id="IPR036909">
    <property type="entry name" value="Cyt_c-like_dom_sf"/>
</dbReference>
<dbReference type="SMART" id="SM01008">
    <property type="entry name" value="Ald_Xan_dh_C"/>
    <property type="match status" value="1"/>
</dbReference>
<organism evidence="7 8">
    <name type="scientific">Alcaligenes ammonioxydans</name>
    <dbReference type="NCBI Taxonomy" id="2582914"/>
    <lineage>
        <taxon>Bacteria</taxon>
        <taxon>Pseudomonadati</taxon>
        <taxon>Pseudomonadota</taxon>
        <taxon>Betaproteobacteria</taxon>
        <taxon>Burkholderiales</taxon>
        <taxon>Alcaligenaceae</taxon>
        <taxon>Alcaligenes</taxon>
    </lineage>
</organism>
<dbReference type="InterPro" id="IPR000674">
    <property type="entry name" value="Ald_Oxase/Xan_DH_a/b"/>
</dbReference>
<name>A0ABX8SVD1_9BURK</name>
<sequence length="950" mass="102653">MSHSVQDFSRALWPELPSDTRLLHGVVVRPPYWSYENGQYLGAELQTVDKQAALQVPGVVDCVHIGNYLGVLAVQAEQAQQGAALLDARWVTPVAASQAALPADDARASALSPPDQGYEWQPALEHPHTAWARACYHNKQLFVWAHTRRPAALLIELQALSGLPSEQIHLHDTADNQADAYDCAMDAALMAFGRPQAVQVRASQSETSIRLSVYQGAAEPNDLTAHLQACRWQLNTLSGVRPSLAAILCGQQGLPSSGLAVQSDYFSAPLPNSDGAAASSDPDSLAQATVFAQESQFDQACHQLGLDPLEARLEHVRSPQGRELLQRVAQQSDWSGPLPAHQGPIRKGRGLAYSHTVEHIPGQAAREQWSAWAVDVSVDTRQGTLSIDRLTVGHDSTEQDNPERVPESAPALADRLGRWAQQLLNQDLGKSGAHSGKPPVTEAIDKSAGKPTVQLVKREAAVGQPLAWNQGVELPAAAAIANAIFNASGIRLTSAPFNEQSLALAYQATTSASSKKRKAWWGALAAVATGTILSALPWRPAIAPVGHVDTSIFSERAIERGRLVAIAGDCMVCHTAEGGKPNAGGLGLETPFGTIYTTNITPDKETGIGGWSYKAFERAMREGIHQDGRHLYPAFPYTAFAKISDEDMQSLYAYLMTQEPVKAKPPETKLPFPMNMRPLVAGWNLLFHRDPNAYVPDPTQTVQWNRGAYLVNSSGHCAACHSPRNMLGAEKSGEANFLAGGFADNWEAPALNSLSKAPIPWTEQELYQYLRTGYSPRHGVAAGPMGPVVAGLAELPESDVRAMAHYLSSLNPVDPQQEQTHAAQAALLEQNSRSNQEVMVMPGENLFNGACAVCHDPRGGPVLFGARPSLALNSNLHSEHPDNTIQVLMHGITRPAQPTLGSMPGFKNSMNDEQMEDLLNYMRARFAPDKPAWTGLKDKIATIREQKGHL</sequence>
<keyword evidence="2 4" id="KW-0479">Metal-binding</keyword>
<dbReference type="InterPro" id="IPR009056">
    <property type="entry name" value="Cyt_c-like_dom"/>
</dbReference>
<evidence type="ECO:0000256" key="5">
    <source>
        <dbReference type="SAM" id="MobiDB-lite"/>
    </source>
</evidence>
<evidence type="ECO:0000259" key="6">
    <source>
        <dbReference type="PROSITE" id="PS51007"/>
    </source>
</evidence>
<proteinExistence type="predicted"/>
<dbReference type="PANTHER" id="PTHR35008">
    <property type="entry name" value="BLL4482 PROTEIN-RELATED"/>
    <property type="match status" value="1"/>
</dbReference>
<keyword evidence="8" id="KW-1185">Reference proteome</keyword>
<evidence type="ECO:0000256" key="4">
    <source>
        <dbReference type="PROSITE-ProRule" id="PRU00433"/>
    </source>
</evidence>
<feature type="region of interest" description="Disordered" evidence="5">
    <location>
        <begin position="429"/>
        <end position="448"/>
    </location>
</feature>
<gene>
    <name evidence="7" type="ORF">FE795_13845</name>
</gene>
<dbReference type="InterPro" id="IPR037165">
    <property type="entry name" value="AldOxase/xan_DH_Mopterin-bd_sf"/>
</dbReference>
<dbReference type="Proteomes" id="UP000826050">
    <property type="component" value="Chromosome"/>
</dbReference>
<dbReference type="Gene3D" id="3.30.365.10">
    <property type="entry name" value="Aldehyde oxidase/xanthine dehydrogenase, molybdopterin binding domain"/>
    <property type="match status" value="1"/>
</dbReference>
<dbReference type="Pfam" id="PF00034">
    <property type="entry name" value="Cytochrom_C"/>
    <property type="match status" value="3"/>
</dbReference>
<dbReference type="SUPFAM" id="SSF56003">
    <property type="entry name" value="Molybdenum cofactor-binding domain"/>
    <property type="match status" value="1"/>
</dbReference>
<evidence type="ECO:0000256" key="2">
    <source>
        <dbReference type="ARBA" id="ARBA00022723"/>
    </source>
</evidence>
<keyword evidence="3 4" id="KW-0408">Iron</keyword>
<evidence type="ECO:0000313" key="7">
    <source>
        <dbReference type="EMBL" id="QXX79991.1"/>
    </source>
</evidence>
<dbReference type="InterPro" id="IPR051459">
    <property type="entry name" value="Cytochrome_c-type_DH"/>
</dbReference>
<feature type="domain" description="Cytochrome c" evidence="6">
    <location>
        <begin position="702"/>
        <end position="811"/>
    </location>
</feature>
<dbReference type="PANTHER" id="PTHR35008:SF8">
    <property type="entry name" value="ALCOHOL DEHYDROGENASE CYTOCHROME C SUBUNIT"/>
    <property type="match status" value="1"/>
</dbReference>